<accession>A0A016RWM4</accession>
<organism evidence="1 2">
    <name type="scientific">Ancylostoma ceylanicum</name>
    <dbReference type="NCBI Taxonomy" id="53326"/>
    <lineage>
        <taxon>Eukaryota</taxon>
        <taxon>Metazoa</taxon>
        <taxon>Ecdysozoa</taxon>
        <taxon>Nematoda</taxon>
        <taxon>Chromadorea</taxon>
        <taxon>Rhabditida</taxon>
        <taxon>Rhabditina</taxon>
        <taxon>Rhabditomorpha</taxon>
        <taxon>Strongyloidea</taxon>
        <taxon>Ancylostomatidae</taxon>
        <taxon>Ancylostomatinae</taxon>
        <taxon>Ancylostoma</taxon>
    </lineage>
</organism>
<evidence type="ECO:0000313" key="2">
    <source>
        <dbReference type="Proteomes" id="UP000024635"/>
    </source>
</evidence>
<dbReference type="Proteomes" id="UP000024635">
    <property type="component" value="Unassembled WGS sequence"/>
</dbReference>
<sequence length="73" mass="8617">MYSPVYIKRRDDFKPASSIPYFLAMFFAVSSRSQLSKLSQLERISNTLIDYRLLCELNVPYRCSASWWPSPFK</sequence>
<dbReference type="EMBL" id="JARK01001688">
    <property type="protein sequence ID" value="EYB82743.1"/>
    <property type="molecule type" value="Genomic_DNA"/>
</dbReference>
<gene>
    <name evidence="1" type="primary">Acey_s0352.g3270</name>
    <name evidence="1" type="ORF">Y032_0352g3270</name>
</gene>
<evidence type="ECO:0000313" key="1">
    <source>
        <dbReference type="EMBL" id="EYB82743.1"/>
    </source>
</evidence>
<name>A0A016RWM4_9BILA</name>
<dbReference type="AlphaFoldDB" id="A0A016RWM4"/>
<protein>
    <submittedName>
        <fullName evidence="1">Uncharacterized protein</fullName>
    </submittedName>
</protein>
<proteinExistence type="predicted"/>
<comment type="caution">
    <text evidence="1">The sequence shown here is derived from an EMBL/GenBank/DDBJ whole genome shotgun (WGS) entry which is preliminary data.</text>
</comment>
<keyword evidence="2" id="KW-1185">Reference proteome</keyword>
<reference evidence="2" key="1">
    <citation type="journal article" date="2015" name="Nat. Genet.">
        <title>The genome and transcriptome of the zoonotic hookworm Ancylostoma ceylanicum identify infection-specific gene families.</title>
        <authorList>
            <person name="Schwarz E.M."/>
            <person name="Hu Y."/>
            <person name="Antoshechkin I."/>
            <person name="Miller M.M."/>
            <person name="Sternberg P.W."/>
            <person name="Aroian R.V."/>
        </authorList>
    </citation>
    <scope>NUCLEOTIDE SEQUENCE</scope>
    <source>
        <strain evidence="2">HY135</strain>
    </source>
</reference>